<feature type="compositionally biased region" description="Acidic residues" evidence="1">
    <location>
        <begin position="15"/>
        <end position="32"/>
    </location>
</feature>
<keyword evidence="3" id="KW-1185">Reference proteome</keyword>
<organism evidence="2 3">
    <name type="scientific">Leptospira inadai serovar Lyme</name>
    <dbReference type="NCBI Taxonomy" id="293084"/>
    <lineage>
        <taxon>Bacteria</taxon>
        <taxon>Pseudomonadati</taxon>
        <taxon>Spirochaetota</taxon>
        <taxon>Spirochaetia</taxon>
        <taxon>Leptospirales</taxon>
        <taxon>Leptospiraceae</taxon>
        <taxon>Leptospira</taxon>
    </lineage>
</organism>
<gene>
    <name evidence="2" type="ORF">BES34_019420</name>
</gene>
<feature type="compositionally biased region" description="Low complexity" evidence="1">
    <location>
        <begin position="403"/>
        <end position="418"/>
    </location>
</feature>
<feature type="region of interest" description="Disordered" evidence="1">
    <location>
        <begin position="1"/>
        <end position="49"/>
    </location>
</feature>
<feature type="region of interest" description="Disordered" evidence="1">
    <location>
        <begin position="295"/>
        <end position="316"/>
    </location>
</feature>
<feature type="compositionally biased region" description="Acidic residues" evidence="1">
    <location>
        <begin position="655"/>
        <end position="670"/>
    </location>
</feature>
<feature type="compositionally biased region" description="Basic and acidic residues" evidence="1">
    <location>
        <begin position="1"/>
        <end position="14"/>
    </location>
</feature>
<feature type="compositionally biased region" description="Acidic residues" evidence="1">
    <location>
        <begin position="558"/>
        <end position="587"/>
    </location>
</feature>
<dbReference type="Proteomes" id="UP000094669">
    <property type="component" value="Unassembled WGS sequence"/>
</dbReference>
<feature type="compositionally biased region" description="Basic and acidic residues" evidence="1">
    <location>
        <begin position="608"/>
        <end position="617"/>
    </location>
</feature>
<reference evidence="2" key="1">
    <citation type="submission" date="2018-01" db="EMBL/GenBank/DDBJ databases">
        <title>Genomic characterization of Leptospira inadai serogroup Lyme isolated from captured rat in Brazil and comparative analysis with human reference strain.</title>
        <authorList>
            <person name="Moreno L.Z."/>
            <person name="Loureiro A.P."/>
            <person name="Miraglia F."/>
            <person name="Kremer F.S."/>
            <person name="Eslabao M.R."/>
            <person name="Dellagostin O.A."/>
            <person name="Lilenbaum W."/>
            <person name="Moreno A.M."/>
        </authorList>
    </citation>
    <scope>NUCLEOTIDE SEQUENCE [LARGE SCALE GENOMIC DNA]</scope>
    <source>
        <strain evidence="2">M34/99</strain>
    </source>
</reference>
<feature type="compositionally biased region" description="Basic and acidic residues" evidence="1">
    <location>
        <begin position="188"/>
        <end position="202"/>
    </location>
</feature>
<feature type="region of interest" description="Disordered" evidence="1">
    <location>
        <begin position="470"/>
        <end position="748"/>
    </location>
</feature>
<feature type="region of interest" description="Disordered" evidence="1">
    <location>
        <begin position="332"/>
        <end position="426"/>
    </location>
</feature>
<comment type="caution">
    <text evidence="2">The sequence shown here is derived from an EMBL/GenBank/DDBJ whole genome shotgun (WGS) entry which is preliminary data.</text>
</comment>
<feature type="compositionally biased region" description="Basic and acidic residues" evidence="1">
    <location>
        <begin position="548"/>
        <end position="557"/>
    </location>
</feature>
<evidence type="ECO:0000313" key="2">
    <source>
        <dbReference type="EMBL" id="PNV72395.1"/>
    </source>
</evidence>
<protein>
    <submittedName>
        <fullName evidence="2">Uncharacterized protein</fullName>
    </submittedName>
</protein>
<evidence type="ECO:0000313" key="3">
    <source>
        <dbReference type="Proteomes" id="UP000094669"/>
    </source>
</evidence>
<feature type="region of interest" description="Disordered" evidence="1">
    <location>
        <begin position="848"/>
        <end position="870"/>
    </location>
</feature>
<name>A0ABX4YDH8_9LEPT</name>
<feature type="compositionally biased region" description="Low complexity" evidence="1">
    <location>
        <begin position="33"/>
        <end position="48"/>
    </location>
</feature>
<evidence type="ECO:0000256" key="1">
    <source>
        <dbReference type="SAM" id="MobiDB-lite"/>
    </source>
</evidence>
<dbReference type="RefSeq" id="WP_010412154.1">
    <property type="nucleotide sequence ID" value="NZ_MCRM02000032.1"/>
</dbReference>
<dbReference type="EMBL" id="MCRM02000032">
    <property type="protein sequence ID" value="PNV72395.1"/>
    <property type="molecule type" value="Genomic_DNA"/>
</dbReference>
<proteinExistence type="predicted"/>
<sequence>MADDFRINKGKDLPEGSEDEFDPNEMSLDDIDSLLSSGDDSSAFDFDSVPITETSDPGGFEELLSSSGEEFPTAFGDLDPAQDFTDSDLSINLNELDEEVHLDEDFDFELTDPLIDAEIDRLLDIEEEDDSNASTKTTAPSWKDAAATTSTATDIEPESSLENAFSDLGSLDLGDFSQPGEVPSSAFHSDDEPFGTEEHETGLGDLELEDETPISLSDDELQDINVGANLADFDMEEEEAEDTVGPAAPHAIEDEFLSDDEGPISLSDNELGDLLGEAPPIIESHGTVDDAFADIGGDEFPAFDSTSSTLEEPHEEGDIALSIDELDHLLTDEDTASEIDFGPDIIAPEEPQSTAGWADFEPSSEEPTPVIPEDFSFEAPKQDLLSEEDSDEPIALSDDELGDLLSSGSEEPSASLSLNDLEIPEEEMDLAMGELAASDFDFGADLEAPTLSDEEESISLPVNEFGDFAISEDENDPFAPRVLDEVGDEDVIPASDFLTEEGESEEPIALSNDELGDLLSSGEEEAAEVAVEPDFGDLSFSDIDEGQETEHPTKEMDLLSDEEADEPIALSDDELGDLLSSGEEEVAEVGVEPDFGDLSFSDIDEGQETERPMKEMDLLSDEEADEPIALSDNELGDLLSSADETMPSAANEPDFFSEADEPIALSEDELGNLLSEEGKEESASEFMPEEEDEGGPIALPINELDELGMSSEPKTDYDIDWDGPVADLNELSEIEPVAPSDWDLGEEADEPITLSDDELGNLLADEEPVGMEVGELDALLSEPPPASDLDALGATGDEALIADLNFSEKEGHLDSIPTIEALPPDPELLIVLDEFADEGELSPIEEIRQTAAPANEGTPTGADASEVQPSQEEMKRILLYLDELLGNLPDDMIREFSRSDYFELYKKLMKQIGV</sequence>
<feature type="region of interest" description="Disordered" evidence="1">
    <location>
        <begin position="125"/>
        <end position="206"/>
    </location>
</feature>
<accession>A0ABX4YDH8</accession>
<feature type="compositionally biased region" description="Acidic residues" evidence="1">
    <location>
        <begin position="385"/>
        <end position="402"/>
    </location>
</feature>
<feature type="region of interest" description="Disordered" evidence="1">
    <location>
        <begin position="257"/>
        <end position="282"/>
    </location>
</feature>